<feature type="domain" description="NACHT-NTPase and P-loop NTPases N-terminal" evidence="2">
    <location>
        <begin position="12"/>
        <end position="80"/>
    </location>
</feature>
<dbReference type="Pfam" id="PF17107">
    <property type="entry name" value="SesA"/>
    <property type="match status" value="1"/>
</dbReference>
<feature type="chain" id="PRO_5001683794" description="NACHT-NTPase and P-loop NTPases N-terminal domain-containing protein" evidence="1">
    <location>
        <begin position="21"/>
        <end position="81"/>
    </location>
</feature>
<comment type="caution">
    <text evidence="3">The sequence shown here is derived from an EMBL/GenBank/DDBJ whole genome shotgun (WGS) entry which is preliminary data.</text>
</comment>
<dbReference type="AlphaFoldDB" id="A0A072PXV6"/>
<name>A0A072PXV6_9EURO</name>
<evidence type="ECO:0000256" key="1">
    <source>
        <dbReference type="SAM" id="SignalP"/>
    </source>
</evidence>
<dbReference type="InterPro" id="IPR031352">
    <property type="entry name" value="SesA"/>
</dbReference>
<dbReference type="HOGENOM" id="CLU_2573892_0_0_1"/>
<gene>
    <name evidence="3" type="ORF">A1O9_01991</name>
</gene>
<evidence type="ECO:0000313" key="3">
    <source>
        <dbReference type="EMBL" id="KEF60430.1"/>
    </source>
</evidence>
<keyword evidence="4" id="KW-1185">Reference proteome</keyword>
<feature type="signal peptide" evidence="1">
    <location>
        <begin position="1"/>
        <end position="20"/>
    </location>
</feature>
<dbReference type="Proteomes" id="UP000027920">
    <property type="component" value="Unassembled WGS sequence"/>
</dbReference>
<keyword evidence="1" id="KW-0732">Signal</keyword>
<proteinExistence type="predicted"/>
<sequence>MAEAIAALGLLASILQLVDFSAKLVDRVNDVAINTRDVPETFRNISIQLPLAIAALQRLSGRIEGNELTHSEEKALQALVD</sequence>
<protein>
    <recommendedName>
        <fullName evidence="2">NACHT-NTPase and P-loop NTPases N-terminal domain-containing protein</fullName>
    </recommendedName>
</protein>
<dbReference type="EMBL" id="AMGV01000002">
    <property type="protein sequence ID" value="KEF60430.1"/>
    <property type="molecule type" value="Genomic_DNA"/>
</dbReference>
<evidence type="ECO:0000259" key="2">
    <source>
        <dbReference type="Pfam" id="PF17107"/>
    </source>
</evidence>
<organism evidence="3 4">
    <name type="scientific">Exophiala aquamarina CBS 119918</name>
    <dbReference type="NCBI Taxonomy" id="1182545"/>
    <lineage>
        <taxon>Eukaryota</taxon>
        <taxon>Fungi</taxon>
        <taxon>Dikarya</taxon>
        <taxon>Ascomycota</taxon>
        <taxon>Pezizomycotina</taxon>
        <taxon>Eurotiomycetes</taxon>
        <taxon>Chaetothyriomycetidae</taxon>
        <taxon>Chaetothyriales</taxon>
        <taxon>Herpotrichiellaceae</taxon>
        <taxon>Exophiala</taxon>
    </lineage>
</organism>
<dbReference type="GeneID" id="25276936"/>
<reference evidence="3 4" key="1">
    <citation type="submission" date="2013-03" db="EMBL/GenBank/DDBJ databases">
        <title>The Genome Sequence of Exophiala aquamarina CBS 119918.</title>
        <authorList>
            <consortium name="The Broad Institute Genomics Platform"/>
            <person name="Cuomo C."/>
            <person name="de Hoog S."/>
            <person name="Gorbushina A."/>
            <person name="Walker B."/>
            <person name="Young S.K."/>
            <person name="Zeng Q."/>
            <person name="Gargeya S."/>
            <person name="Fitzgerald M."/>
            <person name="Haas B."/>
            <person name="Abouelleil A."/>
            <person name="Allen A.W."/>
            <person name="Alvarado L."/>
            <person name="Arachchi H.M."/>
            <person name="Berlin A.M."/>
            <person name="Chapman S.B."/>
            <person name="Gainer-Dewar J."/>
            <person name="Goldberg J."/>
            <person name="Griggs A."/>
            <person name="Gujja S."/>
            <person name="Hansen M."/>
            <person name="Howarth C."/>
            <person name="Imamovic A."/>
            <person name="Ireland A."/>
            <person name="Larimer J."/>
            <person name="McCowan C."/>
            <person name="Murphy C."/>
            <person name="Pearson M."/>
            <person name="Poon T.W."/>
            <person name="Priest M."/>
            <person name="Roberts A."/>
            <person name="Saif S."/>
            <person name="Shea T."/>
            <person name="Sisk P."/>
            <person name="Sykes S."/>
            <person name="Wortman J."/>
            <person name="Nusbaum C."/>
            <person name="Birren B."/>
        </authorList>
    </citation>
    <scope>NUCLEOTIDE SEQUENCE [LARGE SCALE GENOMIC DNA]</scope>
    <source>
        <strain evidence="3 4">CBS 119918</strain>
    </source>
</reference>
<dbReference type="RefSeq" id="XP_013263020.1">
    <property type="nucleotide sequence ID" value="XM_013407566.1"/>
</dbReference>
<dbReference type="OrthoDB" id="3200163at2759"/>
<dbReference type="VEuPathDB" id="FungiDB:A1O9_01991"/>
<evidence type="ECO:0000313" key="4">
    <source>
        <dbReference type="Proteomes" id="UP000027920"/>
    </source>
</evidence>
<accession>A0A072PXV6</accession>